<dbReference type="AlphaFoldDB" id="A0A849SSF6"/>
<name>A0A849SSF6_UNCEI</name>
<evidence type="ECO:0000313" key="2">
    <source>
        <dbReference type="Proteomes" id="UP000580839"/>
    </source>
</evidence>
<accession>A0A849SSF6</accession>
<reference evidence="1 2" key="1">
    <citation type="submission" date="2020-04" db="EMBL/GenBank/DDBJ databases">
        <title>Metagenomic profiling of ammonia- and methane-oxidizing microorganisms in a Dutch drinking water treatment plant.</title>
        <authorList>
            <person name="Poghosyan L."/>
            <person name="Leucker S."/>
        </authorList>
    </citation>
    <scope>NUCLEOTIDE SEQUENCE [LARGE SCALE GENOMIC DNA]</scope>
    <source>
        <strain evidence="1">S-RSF-IL-03</strain>
    </source>
</reference>
<evidence type="ECO:0000313" key="1">
    <source>
        <dbReference type="EMBL" id="NOT34310.1"/>
    </source>
</evidence>
<dbReference type="EMBL" id="JABFRW010000108">
    <property type="protein sequence ID" value="NOT34310.1"/>
    <property type="molecule type" value="Genomic_DNA"/>
</dbReference>
<dbReference type="Proteomes" id="UP000580839">
    <property type="component" value="Unassembled WGS sequence"/>
</dbReference>
<sequence length="87" mass="9599">MTPVTPASDTRRPMPGSRIACLDATRDALASLSSERRRLERLGFEAPLARCHDQTRYWQFVHGLFAVAAASDSASRTERLRNGTVAP</sequence>
<organism evidence="1 2">
    <name type="scientific">Eiseniibacteriota bacterium</name>
    <dbReference type="NCBI Taxonomy" id="2212470"/>
    <lineage>
        <taxon>Bacteria</taxon>
        <taxon>Candidatus Eiseniibacteriota</taxon>
    </lineage>
</organism>
<gene>
    <name evidence="1" type="ORF">HOP12_09095</name>
</gene>
<protein>
    <submittedName>
        <fullName evidence="1">Uncharacterized protein</fullName>
    </submittedName>
</protein>
<proteinExistence type="predicted"/>
<comment type="caution">
    <text evidence="1">The sequence shown here is derived from an EMBL/GenBank/DDBJ whole genome shotgun (WGS) entry which is preliminary data.</text>
</comment>